<dbReference type="InterPro" id="IPR000620">
    <property type="entry name" value="EamA_dom"/>
</dbReference>
<proteinExistence type="inferred from homology"/>
<dbReference type="Proteomes" id="UP000502196">
    <property type="component" value="Chromosome"/>
</dbReference>
<dbReference type="EMBL" id="LR792683">
    <property type="protein sequence ID" value="CAB3395335.1"/>
    <property type="molecule type" value="Genomic_DNA"/>
</dbReference>
<dbReference type="InterPro" id="IPR037185">
    <property type="entry name" value="EmrE-like"/>
</dbReference>
<feature type="domain" description="EamA" evidence="8">
    <location>
        <begin position="17"/>
        <end position="147"/>
    </location>
</feature>
<keyword evidence="4 7" id="KW-0812">Transmembrane</keyword>
<gene>
    <name evidence="9" type="ORF">COOX1_2860</name>
</gene>
<feature type="transmembrane region" description="Helical" evidence="7">
    <location>
        <begin position="223"/>
        <end position="246"/>
    </location>
</feature>
<keyword evidence="5 7" id="KW-1133">Transmembrane helix</keyword>
<keyword evidence="3" id="KW-1003">Cell membrane</keyword>
<dbReference type="Pfam" id="PF00892">
    <property type="entry name" value="EamA"/>
    <property type="match status" value="2"/>
</dbReference>
<evidence type="ECO:0000313" key="10">
    <source>
        <dbReference type="Proteomes" id="UP000502196"/>
    </source>
</evidence>
<comment type="similarity">
    <text evidence="2">Belongs to the EamA transporter family.</text>
</comment>
<accession>A0A6F9EFZ2</accession>
<protein>
    <recommendedName>
        <fullName evidence="8">EamA domain-containing protein</fullName>
    </recommendedName>
</protein>
<dbReference type="SUPFAM" id="SSF103481">
    <property type="entry name" value="Multidrug resistance efflux transporter EmrE"/>
    <property type="match status" value="2"/>
</dbReference>
<dbReference type="GO" id="GO:0005886">
    <property type="term" value="C:plasma membrane"/>
    <property type="evidence" value="ECO:0007669"/>
    <property type="project" value="UniProtKB-SubCell"/>
</dbReference>
<name>A0A6F9EFZ2_9BACL</name>
<dbReference type="PANTHER" id="PTHR42920:SF5">
    <property type="entry name" value="EAMA DOMAIN-CONTAINING PROTEIN"/>
    <property type="match status" value="1"/>
</dbReference>
<organism evidence="9 10">
    <name type="scientific">Kyrpidia spormannii</name>
    <dbReference type="NCBI Taxonomy" id="2055160"/>
    <lineage>
        <taxon>Bacteria</taxon>
        <taxon>Bacillati</taxon>
        <taxon>Bacillota</taxon>
        <taxon>Bacilli</taxon>
        <taxon>Bacillales</taxon>
        <taxon>Alicyclobacillaceae</taxon>
        <taxon>Kyrpidia</taxon>
    </lineage>
</organism>
<evidence type="ECO:0000256" key="5">
    <source>
        <dbReference type="ARBA" id="ARBA00022989"/>
    </source>
</evidence>
<dbReference type="InterPro" id="IPR051258">
    <property type="entry name" value="Diverse_Substrate_Transporter"/>
</dbReference>
<feature type="transmembrane region" description="Helical" evidence="7">
    <location>
        <begin position="136"/>
        <end position="152"/>
    </location>
</feature>
<evidence type="ECO:0000256" key="4">
    <source>
        <dbReference type="ARBA" id="ARBA00022692"/>
    </source>
</evidence>
<feature type="transmembrane region" description="Helical" evidence="7">
    <location>
        <begin position="194"/>
        <end position="217"/>
    </location>
</feature>
<feature type="transmembrane region" description="Helical" evidence="7">
    <location>
        <begin position="101"/>
        <end position="124"/>
    </location>
</feature>
<feature type="domain" description="EamA" evidence="8">
    <location>
        <begin position="164"/>
        <end position="294"/>
    </location>
</feature>
<dbReference type="RefSeq" id="WP_170086274.1">
    <property type="nucleotide sequence ID" value="NZ_CP047971.1"/>
</dbReference>
<evidence type="ECO:0000256" key="3">
    <source>
        <dbReference type="ARBA" id="ARBA00022475"/>
    </source>
</evidence>
<dbReference type="PROSITE" id="PS51257">
    <property type="entry name" value="PROKAR_LIPOPROTEIN"/>
    <property type="match status" value="1"/>
</dbReference>
<evidence type="ECO:0000259" key="8">
    <source>
        <dbReference type="Pfam" id="PF00892"/>
    </source>
</evidence>
<comment type="subcellular location">
    <subcellularLocation>
        <location evidence="1">Cell membrane</location>
        <topology evidence="1">Multi-pass membrane protein</topology>
    </subcellularLocation>
</comment>
<evidence type="ECO:0000313" key="9">
    <source>
        <dbReference type="EMBL" id="CAB3395335.1"/>
    </source>
</evidence>
<evidence type="ECO:0000256" key="7">
    <source>
        <dbReference type="SAM" id="Phobius"/>
    </source>
</evidence>
<evidence type="ECO:0000256" key="2">
    <source>
        <dbReference type="ARBA" id="ARBA00007362"/>
    </source>
</evidence>
<reference evidence="9 10" key="1">
    <citation type="submission" date="2020-04" db="EMBL/GenBank/DDBJ databases">
        <authorList>
            <person name="Hogendoorn C."/>
        </authorList>
    </citation>
    <scope>NUCLEOTIDE SEQUENCE [LARGE SCALE GENOMIC DNA]</scope>
    <source>
        <strain evidence="9">COOX1</strain>
    </source>
</reference>
<dbReference type="AlphaFoldDB" id="A0A6F9EFZ2"/>
<feature type="transmembrane region" description="Helical" evidence="7">
    <location>
        <begin position="253"/>
        <end position="273"/>
    </location>
</feature>
<feature type="transmembrane region" description="Helical" evidence="7">
    <location>
        <begin position="158"/>
        <end position="182"/>
    </location>
</feature>
<feature type="transmembrane region" description="Helical" evidence="7">
    <location>
        <begin position="48"/>
        <end position="65"/>
    </location>
</feature>
<feature type="transmembrane region" description="Helical" evidence="7">
    <location>
        <begin position="77"/>
        <end position="95"/>
    </location>
</feature>
<evidence type="ECO:0000256" key="1">
    <source>
        <dbReference type="ARBA" id="ARBA00004651"/>
    </source>
</evidence>
<keyword evidence="6 7" id="KW-0472">Membrane</keyword>
<evidence type="ECO:0000256" key="6">
    <source>
        <dbReference type="ARBA" id="ARBA00023136"/>
    </source>
</evidence>
<feature type="transmembrane region" description="Helical" evidence="7">
    <location>
        <begin position="279"/>
        <end position="295"/>
    </location>
</feature>
<dbReference type="PANTHER" id="PTHR42920">
    <property type="entry name" value="OS03G0707200 PROTEIN-RELATED"/>
    <property type="match status" value="1"/>
</dbReference>
<sequence length="308" mass="32878">MMGQPRGWRPTRVQALWMIGLGASCYGLISPVMKTAFAQGYTMEGVTAAQYFVALLFWAVAGLAVRTGNRPKGREMIQLFMLGLIGSGGTTVLYYRSLIHLPASLAIVLLFQFTWITILLEVVLERKPLTARRWQALLMILLGTGLAVGLLHDQWEGGISWVAAAMALGGAVTYSILLYGTGRIAVQTSPVRRSLFMSLGSGVPILLTTPLTAYYTAPSMAGLYGWGVLVALLAQITPPLLFAVAIPAVGGGAAAVLGSMELPVAVVAAALILKEPVGWDRWLGVALILAGVIWSERVNRRGRESPGT</sequence>